<evidence type="ECO:0000256" key="1">
    <source>
        <dbReference type="ARBA" id="ARBA00006974"/>
    </source>
</evidence>
<evidence type="ECO:0000313" key="2">
    <source>
        <dbReference type="EMBL" id="RRT38909.1"/>
    </source>
</evidence>
<dbReference type="EMBL" id="AMZH03020692">
    <property type="protein sequence ID" value="RRT38909.1"/>
    <property type="molecule type" value="Genomic_DNA"/>
</dbReference>
<comment type="similarity">
    <text evidence="1">Belongs to the ARG7 family.</text>
</comment>
<dbReference type="Proteomes" id="UP000287651">
    <property type="component" value="Unassembled WGS sequence"/>
</dbReference>
<proteinExistence type="inferred from homology"/>
<comment type="caution">
    <text evidence="2">The sequence shown here is derived from an EMBL/GenBank/DDBJ whole genome shotgun (WGS) entry which is preliminary data.</text>
</comment>
<gene>
    <name evidence="2" type="ORF">B296_00058604</name>
</gene>
<dbReference type="Pfam" id="PF02519">
    <property type="entry name" value="Auxin_inducible"/>
    <property type="match status" value="1"/>
</dbReference>
<organism evidence="2 3">
    <name type="scientific">Ensete ventricosum</name>
    <name type="common">Abyssinian banana</name>
    <name type="synonym">Musa ensete</name>
    <dbReference type="NCBI Taxonomy" id="4639"/>
    <lineage>
        <taxon>Eukaryota</taxon>
        <taxon>Viridiplantae</taxon>
        <taxon>Streptophyta</taxon>
        <taxon>Embryophyta</taxon>
        <taxon>Tracheophyta</taxon>
        <taxon>Spermatophyta</taxon>
        <taxon>Magnoliopsida</taxon>
        <taxon>Liliopsida</taxon>
        <taxon>Zingiberales</taxon>
        <taxon>Musaceae</taxon>
        <taxon>Ensete</taxon>
    </lineage>
</organism>
<evidence type="ECO:0000313" key="3">
    <source>
        <dbReference type="Proteomes" id="UP000287651"/>
    </source>
</evidence>
<evidence type="ECO:0008006" key="4">
    <source>
        <dbReference type="Google" id="ProtNLM"/>
    </source>
</evidence>
<name>A0A426XHE7_ENSVE</name>
<dbReference type="PANTHER" id="PTHR31374:SF198">
    <property type="entry name" value="AUXIN-RESPONSIVE PROTEIN SAUR72"/>
    <property type="match status" value="1"/>
</dbReference>
<reference evidence="2 3" key="1">
    <citation type="journal article" date="2014" name="Agronomy (Basel)">
        <title>A Draft Genome Sequence for Ensete ventricosum, the Drought-Tolerant Tree Against Hunger.</title>
        <authorList>
            <person name="Harrison J."/>
            <person name="Moore K.A."/>
            <person name="Paszkiewicz K."/>
            <person name="Jones T."/>
            <person name="Grant M."/>
            <person name="Ambacheew D."/>
            <person name="Muzemil S."/>
            <person name="Studholme D.J."/>
        </authorList>
    </citation>
    <scope>NUCLEOTIDE SEQUENCE [LARGE SCALE GENOMIC DNA]</scope>
</reference>
<accession>A0A426XHE7</accession>
<dbReference type="PANTHER" id="PTHR31374">
    <property type="entry name" value="AUXIN-INDUCED PROTEIN-LIKE-RELATED"/>
    <property type="match status" value="1"/>
</dbReference>
<dbReference type="GO" id="GO:0009733">
    <property type="term" value="P:response to auxin"/>
    <property type="evidence" value="ECO:0007669"/>
    <property type="project" value="InterPro"/>
</dbReference>
<dbReference type="AlphaFoldDB" id="A0A426XHE7"/>
<sequence>MPWGRREKKPSAMYERVGGGASAGCMEEAAVPRGHVPVLVGTDHGAVERFVVPVRLFRDQCMAALLDMGAQEFGYRHQGVLRIPCDVDHFRRVVGVITTAAAPPSSDTANSIEQSAMHRLGQKLGIAGCCNFPVQPSYNSYSNLEAGS</sequence>
<dbReference type="InterPro" id="IPR003676">
    <property type="entry name" value="SAUR_fam"/>
</dbReference>
<protein>
    <recommendedName>
        <fullName evidence="4">Auxin-responsive protein</fullName>
    </recommendedName>
</protein>